<dbReference type="InterPro" id="IPR035914">
    <property type="entry name" value="Sperma_CUB_dom_sf"/>
</dbReference>
<keyword evidence="4" id="KW-0732">Signal</keyword>
<dbReference type="SUPFAM" id="SSF49854">
    <property type="entry name" value="Spermadhesin, CUB domain"/>
    <property type="match status" value="1"/>
</dbReference>
<name>A0ABP1S8W1_9HEXA</name>
<feature type="chain" id="PRO_5045202339" description="CUB domain-containing protein" evidence="4">
    <location>
        <begin position="22"/>
        <end position="306"/>
    </location>
</feature>
<sequence>MRFKITFILICLETLLFCCTAVPLEFNTNENERIPGPISSSEEGFDDDSSEEYEDFPQRYVLTTDEHKNNSLEDLITEIDEEVEQLFNENELQQHLMEEDTNCLDIIAQKVAGLHPNSSVERYDSAVLGIGQKLELSDWEPRGFVTGSRAMVRFTANRFFTGEGFRLRFLKRLDFDTTVEPGGSKCGGVVVGQTGYLNYKLGKDYSNNERCVWLLHSPGSESIHLQLIDDGFQIWFDYLSVNTIDLETGAIRNDMKQFNARNWTQTIEAPLLVIFFISNEFLPGKGFSLKDADYKDSEKVSSGVKF</sequence>
<dbReference type="SMART" id="SM00042">
    <property type="entry name" value="CUB"/>
    <property type="match status" value="1"/>
</dbReference>
<organism evidence="6 7">
    <name type="scientific">Orchesella dallaii</name>
    <dbReference type="NCBI Taxonomy" id="48710"/>
    <lineage>
        <taxon>Eukaryota</taxon>
        <taxon>Metazoa</taxon>
        <taxon>Ecdysozoa</taxon>
        <taxon>Arthropoda</taxon>
        <taxon>Hexapoda</taxon>
        <taxon>Collembola</taxon>
        <taxon>Entomobryomorpha</taxon>
        <taxon>Entomobryoidea</taxon>
        <taxon>Orchesellidae</taxon>
        <taxon>Orchesellinae</taxon>
        <taxon>Orchesella</taxon>
    </lineage>
</organism>
<dbReference type="Gene3D" id="2.60.120.290">
    <property type="entry name" value="Spermadhesin, CUB domain"/>
    <property type="match status" value="1"/>
</dbReference>
<evidence type="ECO:0000256" key="2">
    <source>
        <dbReference type="PROSITE-ProRule" id="PRU00059"/>
    </source>
</evidence>
<gene>
    <name evidence="6" type="ORF">ODALV1_LOCUS30862</name>
</gene>
<dbReference type="InterPro" id="IPR000859">
    <property type="entry name" value="CUB_dom"/>
</dbReference>
<evidence type="ECO:0000256" key="1">
    <source>
        <dbReference type="ARBA" id="ARBA00023157"/>
    </source>
</evidence>
<evidence type="ECO:0000259" key="5">
    <source>
        <dbReference type="PROSITE" id="PS01180"/>
    </source>
</evidence>
<dbReference type="PROSITE" id="PS01180">
    <property type="entry name" value="CUB"/>
    <property type="match status" value="1"/>
</dbReference>
<evidence type="ECO:0000256" key="4">
    <source>
        <dbReference type="SAM" id="SignalP"/>
    </source>
</evidence>
<evidence type="ECO:0000256" key="3">
    <source>
        <dbReference type="SAM" id="MobiDB-lite"/>
    </source>
</evidence>
<comment type="caution">
    <text evidence="2">Lacks conserved residue(s) required for the propagation of feature annotation.</text>
</comment>
<keyword evidence="7" id="KW-1185">Reference proteome</keyword>
<reference evidence="6 7" key="1">
    <citation type="submission" date="2024-08" db="EMBL/GenBank/DDBJ databases">
        <authorList>
            <person name="Cucini C."/>
            <person name="Frati F."/>
        </authorList>
    </citation>
    <scope>NUCLEOTIDE SEQUENCE [LARGE SCALE GENOMIC DNA]</scope>
</reference>
<dbReference type="EMBL" id="CAXLJM020000164">
    <property type="protein sequence ID" value="CAL8146577.1"/>
    <property type="molecule type" value="Genomic_DNA"/>
</dbReference>
<feature type="region of interest" description="Disordered" evidence="3">
    <location>
        <begin position="30"/>
        <end position="51"/>
    </location>
</feature>
<accession>A0ABP1S8W1</accession>
<feature type="domain" description="CUB" evidence="5">
    <location>
        <begin position="186"/>
        <end position="294"/>
    </location>
</feature>
<feature type="signal peptide" evidence="4">
    <location>
        <begin position="1"/>
        <end position="21"/>
    </location>
</feature>
<protein>
    <recommendedName>
        <fullName evidence="5">CUB domain-containing protein</fullName>
    </recommendedName>
</protein>
<evidence type="ECO:0000313" key="6">
    <source>
        <dbReference type="EMBL" id="CAL8146577.1"/>
    </source>
</evidence>
<evidence type="ECO:0000313" key="7">
    <source>
        <dbReference type="Proteomes" id="UP001642540"/>
    </source>
</evidence>
<keyword evidence="1" id="KW-1015">Disulfide bond</keyword>
<dbReference type="Proteomes" id="UP001642540">
    <property type="component" value="Unassembled WGS sequence"/>
</dbReference>
<proteinExistence type="predicted"/>
<comment type="caution">
    <text evidence="6">The sequence shown here is derived from an EMBL/GenBank/DDBJ whole genome shotgun (WGS) entry which is preliminary data.</text>
</comment>